<dbReference type="InterPro" id="IPR021416">
    <property type="entry name" value="DUF3048_N"/>
</dbReference>
<dbReference type="Pfam" id="PF17479">
    <property type="entry name" value="DUF3048_C"/>
    <property type="match status" value="1"/>
</dbReference>
<gene>
    <name evidence="4" type="ORF">UFOPK4098_00041</name>
    <name evidence="5" type="ORF">UFOPK4347_00549</name>
</gene>
<dbReference type="Pfam" id="PF11258">
    <property type="entry name" value="DUF3048"/>
    <property type="match status" value="1"/>
</dbReference>
<sequence>MKLNKRFILAIVVAGGIALAACGGSSTTSDTEPGYGDGSLVSELSGPTTTLPAPEVMPLTGLPITDAAVSIRPALVAKLDNHPAARPQSGLNAADIVYEENVEQLTRFAAVFHTNAPTSVGPIRSGRTQDVALFSAYLNPLFVWSGGNSKVTSAIKNSPLVNMGALLAYKQGGYRRESSRKAPHNLYADAEKIYTLTPKGASRPPQQFAYRSESDAMPTSATSSDGLHLSMDGVQVSWMWDTASSSYMRWSGKDKHLDADKTQVAAKNVVVLYMVYKASAADVRSPEAQSVGEGDAWIYTNGSLVKGKWARALATDAFTLTDSAGAPIKLTPGNTWIELPRLNKGADIPAGSDPAKIKFP</sequence>
<protein>
    <submittedName>
        <fullName evidence="5">Unannotated protein</fullName>
    </submittedName>
</protein>
<dbReference type="EMBL" id="CAFBPN010000001">
    <property type="protein sequence ID" value="CAB5006368.1"/>
    <property type="molecule type" value="Genomic_DNA"/>
</dbReference>
<dbReference type="SUPFAM" id="SSF159774">
    <property type="entry name" value="YerB-like"/>
    <property type="match status" value="1"/>
</dbReference>
<evidence type="ECO:0000313" key="4">
    <source>
        <dbReference type="EMBL" id="CAB5006368.1"/>
    </source>
</evidence>
<evidence type="ECO:0000256" key="1">
    <source>
        <dbReference type="SAM" id="MobiDB-lite"/>
    </source>
</evidence>
<accession>A0A6J7UB14</accession>
<dbReference type="InterPro" id="IPR023158">
    <property type="entry name" value="YerB-like_sf"/>
</dbReference>
<feature type="domain" description="DUF3048" evidence="2">
    <location>
        <begin position="59"/>
        <end position="197"/>
    </location>
</feature>
<name>A0A6J7UB14_9ZZZZ</name>
<dbReference type="EMBL" id="CAFBQU010000009">
    <property type="protein sequence ID" value="CAB5063075.1"/>
    <property type="molecule type" value="Genomic_DNA"/>
</dbReference>
<dbReference type="AlphaFoldDB" id="A0A6J7UB14"/>
<dbReference type="PROSITE" id="PS51257">
    <property type="entry name" value="PROKAR_LIPOPROTEIN"/>
    <property type="match status" value="1"/>
</dbReference>
<evidence type="ECO:0000259" key="3">
    <source>
        <dbReference type="Pfam" id="PF17479"/>
    </source>
</evidence>
<reference evidence="5" key="1">
    <citation type="submission" date="2020-05" db="EMBL/GenBank/DDBJ databases">
        <authorList>
            <person name="Chiriac C."/>
            <person name="Salcher M."/>
            <person name="Ghai R."/>
            <person name="Kavagutti S V."/>
        </authorList>
    </citation>
    <scope>NUCLEOTIDE SEQUENCE</scope>
</reference>
<organism evidence="5">
    <name type="scientific">freshwater metagenome</name>
    <dbReference type="NCBI Taxonomy" id="449393"/>
    <lineage>
        <taxon>unclassified sequences</taxon>
        <taxon>metagenomes</taxon>
        <taxon>ecological metagenomes</taxon>
    </lineage>
</organism>
<dbReference type="Gene3D" id="3.50.90.10">
    <property type="entry name" value="YerB-like"/>
    <property type="match status" value="1"/>
</dbReference>
<dbReference type="InterPro" id="IPR035328">
    <property type="entry name" value="DUF3048_C"/>
</dbReference>
<proteinExistence type="predicted"/>
<evidence type="ECO:0000259" key="2">
    <source>
        <dbReference type="Pfam" id="PF11258"/>
    </source>
</evidence>
<evidence type="ECO:0000313" key="5">
    <source>
        <dbReference type="EMBL" id="CAB5063075.1"/>
    </source>
</evidence>
<feature type="region of interest" description="Disordered" evidence="1">
    <location>
        <begin position="26"/>
        <end position="47"/>
    </location>
</feature>
<feature type="domain" description="DUF3048" evidence="3">
    <location>
        <begin position="235"/>
        <end position="337"/>
    </location>
</feature>